<gene>
    <name evidence="1" type="ORF">SHEWBE_0293</name>
</gene>
<reference evidence="2" key="1">
    <citation type="submission" date="2018-06" db="EMBL/GenBank/DDBJ databases">
        <authorList>
            <person name="Cea G.-C."/>
            <person name="William W."/>
        </authorList>
    </citation>
    <scope>NUCLEOTIDE SEQUENCE [LARGE SCALE GENOMIC DNA]</scope>
    <source>
        <strain evidence="2">DB21MT-2</strain>
    </source>
</reference>
<accession>A0A330LWP9</accession>
<dbReference type="Proteomes" id="UP000250123">
    <property type="component" value="Chromosome SHEWBE"/>
</dbReference>
<evidence type="ECO:0000313" key="2">
    <source>
        <dbReference type="Proteomes" id="UP000250123"/>
    </source>
</evidence>
<name>A0A330LWP9_9GAMM</name>
<organism evidence="1 2">
    <name type="scientific">Shewanella benthica</name>
    <dbReference type="NCBI Taxonomy" id="43661"/>
    <lineage>
        <taxon>Bacteria</taxon>
        <taxon>Pseudomonadati</taxon>
        <taxon>Pseudomonadota</taxon>
        <taxon>Gammaproteobacteria</taxon>
        <taxon>Alteromonadales</taxon>
        <taxon>Shewanellaceae</taxon>
        <taxon>Shewanella</taxon>
    </lineage>
</organism>
<proteinExistence type="predicted"/>
<dbReference type="EMBL" id="LS483452">
    <property type="protein sequence ID" value="SQH74285.1"/>
    <property type="molecule type" value="Genomic_DNA"/>
</dbReference>
<dbReference type="KEGG" id="sbk:SHEWBE_0293"/>
<sequence>MSPSYQMLGLVQVSDSVFPNAISQAKISLVIPIGIINYAETVFYGHKKGLR</sequence>
<evidence type="ECO:0000313" key="1">
    <source>
        <dbReference type="EMBL" id="SQH74285.1"/>
    </source>
</evidence>
<dbReference type="AlphaFoldDB" id="A0A330LWP9"/>
<protein>
    <submittedName>
        <fullName evidence="1">Uncharacterized protein</fullName>
    </submittedName>
</protein>